<feature type="domain" description="ABC1 atypical kinase-like" evidence="3">
    <location>
        <begin position="80"/>
        <end position="322"/>
    </location>
</feature>
<dbReference type="PANTHER" id="PTHR10566">
    <property type="entry name" value="CHAPERONE-ACTIVITY OF BC1 COMPLEX CABC1 -RELATED"/>
    <property type="match status" value="1"/>
</dbReference>
<comment type="similarity">
    <text evidence="1">Belongs to the protein kinase superfamily. ADCK protein kinase family.</text>
</comment>
<keyword evidence="4" id="KW-0418">Kinase</keyword>
<evidence type="ECO:0000256" key="1">
    <source>
        <dbReference type="ARBA" id="ARBA00009670"/>
    </source>
</evidence>
<keyword evidence="2" id="KW-1133">Transmembrane helix</keyword>
<accession>A0A939KK08</accession>
<evidence type="ECO:0000313" key="5">
    <source>
        <dbReference type="Proteomes" id="UP000664218"/>
    </source>
</evidence>
<dbReference type="EMBL" id="JAFNJU010000002">
    <property type="protein sequence ID" value="MBO1264240.1"/>
    <property type="molecule type" value="Genomic_DNA"/>
</dbReference>
<name>A0A939KK08_9CLOT</name>
<keyword evidence="5" id="KW-1185">Reference proteome</keyword>
<organism evidence="4 5">
    <name type="scientific">Proteiniclasticum aestuarii</name>
    <dbReference type="NCBI Taxonomy" id="2817862"/>
    <lineage>
        <taxon>Bacteria</taxon>
        <taxon>Bacillati</taxon>
        <taxon>Bacillota</taxon>
        <taxon>Clostridia</taxon>
        <taxon>Eubacteriales</taxon>
        <taxon>Clostridiaceae</taxon>
        <taxon>Proteiniclasticum</taxon>
    </lineage>
</organism>
<dbReference type="Proteomes" id="UP000664218">
    <property type="component" value="Unassembled WGS sequence"/>
</dbReference>
<dbReference type="SUPFAM" id="SSF56112">
    <property type="entry name" value="Protein kinase-like (PK-like)"/>
    <property type="match status" value="1"/>
</dbReference>
<protein>
    <submittedName>
        <fullName evidence="4">AarF/ABC1/UbiB kinase family protein</fullName>
    </submittedName>
</protein>
<comment type="caution">
    <text evidence="4">The sequence shown here is derived from an EMBL/GenBank/DDBJ whole genome shotgun (WGS) entry which is preliminary data.</text>
</comment>
<keyword evidence="2" id="KW-0472">Membrane</keyword>
<evidence type="ECO:0000259" key="3">
    <source>
        <dbReference type="Pfam" id="PF03109"/>
    </source>
</evidence>
<dbReference type="InterPro" id="IPR050154">
    <property type="entry name" value="UbiB_kinase"/>
</dbReference>
<evidence type="ECO:0000313" key="4">
    <source>
        <dbReference type="EMBL" id="MBO1264240.1"/>
    </source>
</evidence>
<dbReference type="PANTHER" id="PTHR10566:SF113">
    <property type="entry name" value="PROTEIN ACTIVITY OF BC1 COMPLEX KINASE 7, CHLOROPLASTIC"/>
    <property type="match status" value="1"/>
</dbReference>
<dbReference type="Pfam" id="PF03109">
    <property type="entry name" value="ABC1"/>
    <property type="match status" value="1"/>
</dbReference>
<reference evidence="4" key="1">
    <citation type="submission" date="2021-03" db="EMBL/GenBank/DDBJ databases">
        <title>Proteiniclasticum marinus sp. nov., isolated from tidal flat sediment.</title>
        <authorList>
            <person name="Namirimu T."/>
            <person name="Yang J.-A."/>
            <person name="Yang S.-H."/>
            <person name="Kim Y.-J."/>
            <person name="Kwon K.K."/>
        </authorList>
    </citation>
    <scope>NUCLEOTIDE SEQUENCE</scope>
    <source>
        <strain evidence="4">SCR006</strain>
    </source>
</reference>
<dbReference type="AlphaFoldDB" id="A0A939KK08"/>
<feature type="transmembrane region" description="Helical" evidence="2">
    <location>
        <begin position="479"/>
        <end position="500"/>
    </location>
</feature>
<proteinExistence type="inferred from homology"/>
<dbReference type="RefSeq" id="WP_207598754.1">
    <property type="nucleotide sequence ID" value="NZ_JAFNJU010000002.1"/>
</dbReference>
<feature type="transmembrane region" description="Helical" evidence="2">
    <location>
        <begin position="512"/>
        <end position="534"/>
    </location>
</feature>
<gene>
    <name evidence="4" type="ORF">J3A84_04170</name>
</gene>
<sequence>MGDNQADYSRKRFREIVRVLASYGFGHIIHAKFRTEKMKNDPENLRLVFEELGPTFIKIGQILSTRPDVLPAEYITELAKLQDKAPPFPYETVKSIIEEELGRPLTEIFSSLTETPMACASVAQVHRAVLLDGTRVIVKVQRPDIEDRLLEDLHILIRIVKKAPNTLRDILLDPVEALEEILETTKIELDFTNEVHYMLRFQKENESIRCISIPKVHLNLSTKRIVVQEEIEGIKITDKEKLLEEGYDAEDIGRKLVLSYLYQLFSNGFFHGDPHPGNLIIHEKKIYYIDFGIMGSLTQKARRSVNDLLQAMVKRDIGQLVNLVLDLAQQKGPVDKNVLYEDIEYIIHYYLQTSLKNIQVSRLFMDLFEAARKNNLKLPKEFTTLLKSLLILEGVISEIAPDLSIMEIAKDYLKEDPKLDLWPEFSLDSLALHSYSLVKDTLKIPISIQTILDNFISGRGKVKLDIVNFDNRWVDFNKMINRMVFALVVSAIIIASALIIRSGDGPNFNGISLVGMLGFALAGFLGLWLLISILKSGNI</sequence>
<evidence type="ECO:0000256" key="2">
    <source>
        <dbReference type="SAM" id="Phobius"/>
    </source>
</evidence>
<keyword evidence="4" id="KW-0808">Transferase</keyword>
<keyword evidence="2" id="KW-0812">Transmembrane</keyword>
<dbReference type="GO" id="GO:0016301">
    <property type="term" value="F:kinase activity"/>
    <property type="evidence" value="ECO:0007669"/>
    <property type="project" value="UniProtKB-KW"/>
</dbReference>
<dbReference type="CDD" id="cd05121">
    <property type="entry name" value="ABC1_ADCK3-like"/>
    <property type="match status" value="1"/>
</dbReference>
<dbReference type="Gene3D" id="1.10.510.10">
    <property type="entry name" value="Transferase(Phosphotransferase) domain 1"/>
    <property type="match status" value="1"/>
</dbReference>
<dbReference type="InterPro" id="IPR004147">
    <property type="entry name" value="ABC1_dom"/>
</dbReference>
<dbReference type="InterPro" id="IPR011009">
    <property type="entry name" value="Kinase-like_dom_sf"/>
</dbReference>